<evidence type="ECO:0000313" key="4">
    <source>
        <dbReference type="Proteomes" id="UP000245535"/>
    </source>
</evidence>
<evidence type="ECO:0000313" key="3">
    <source>
        <dbReference type="EMBL" id="PWJ42045.1"/>
    </source>
</evidence>
<dbReference type="AlphaFoldDB" id="A0A315Z907"/>
<dbReference type="GO" id="GO:0003677">
    <property type="term" value="F:DNA binding"/>
    <property type="evidence" value="ECO:0007669"/>
    <property type="project" value="UniProtKB-KW"/>
</dbReference>
<dbReference type="InterPro" id="IPR051534">
    <property type="entry name" value="CBASS_pafABC_assoc_protein"/>
</dbReference>
<organism evidence="3 4">
    <name type="scientific">Sediminitomix flava</name>
    <dbReference type="NCBI Taxonomy" id="379075"/>
    <lineage>
        <taxon>Bacteria</taxon>
        <taxon>Pseudomonadati</taxon>
        <taxon>Bacteroidota</taxon>
        <taxon>Cytophagia</taxon>
        <taxon>Cytophagales</taxon>
        <taxon>Flammeovirgaceae</taxon>
        <taxon>Sediminitomix</taxon>
    </lineage>
</organism>
<dbReference type="RefSeq" id="WP_109618636.1">
    <property type="nucleotide sequence ID" value="NZ_QGDO01000003.1"/>
</dbReference>
<dbReference type="OrthoDB" id="43316at2"/>
<dbReference type="Pfam" id="PF13280">
    <property type="entry name" value="WYL"/>
    <property type="match status" value="1"/>
</dbReference>
<feature type="domain" description="WYL" evidence="1">
    <location>
        <begin position="154"/>
        <end position="220"/>
    </location>
</feature>
<dbReference type="InterPro" id="IPR026881">
    <property type="entry name" value="WYL_dom"/>
</dbReference>
<name>A0A315Z907_SEDFL</name>
<evidence type="ECO:0000259" key="2">
    <source>
        <dbReference type="Pfam" id="PF25583"/>
    </source>
</evidence>
<dbReference type="PANTHER" id="PTHR34580">
    <property type="match status" value="1"/>
</dbReference>
<protein>
    <submittedName>
        <fullName evidence="3">Putative DNA-binding transcriptional regulator YafY</fullName>
    </submittedName>
</protein>
<sequence length="336" mass="38966">MRGSKLAFFRYKLIDRMIRDKQKPYPTKDELLEACEHEFGVKSISTIEKDLQSMRLEFDAPIAYHKKMKGYYYEDSSFQFGGVNLNEDHLMALEFVESILNEFKSFPFINEFSDAIEKVLDGVTISRNFAADGSNATKKIMTEKSAYVKPNKWLNILTKGITSKKVFSIGYQKFGASDSSVYTLHPFMIREYKDRWYVVGYISEKDDVRIFGIDRITDCQEVETDFSYAQESKFDPIEFFKYTYGITALSEEPKDVVLSFTPYSGNFVKSAPIHSSQETILDDDNETRIKLKVVVNYELKNWIMGFGSSVKVLEPITLKEEIKEEIEKMLRNYSSN</sequence>
<feature type="domain" description="WCX" evidence="2">
    <location>
        <begin position="254"/>
        <end position="330"/>
    </location>
</feature>
<gene>
    <name evidence="3" type="ORF">BC781_103295</name>
</gene>
<dbReference type="Proteomes" id="UP000245535">
    <property type="component" value="Unassembled WGS sequence"/>
</dbReference>
<dbReference type="PROSITE" id="PS52050">
    <property type="entry name" value="WYL"/>
    <property type="match status" value="1"/>
</dbReference>
<dbReference type="EMBL" id="QGDO01000003">
    <property type="protein sequence ID" value="PWJ42045.1"/>
    <property type="molecule type" value="Genomic_DNA"/>
</dbReference>
<keyword evidence="3" id="KW-0238">DNA-binding</keyword>
<proteinExistence type="predicted"/>
<dbReference type="InterPro" id="IPR057727">
    <property type="entry name" value="WCX_dom"/>
</dbReference>
<evidence type="ECO:0000259" key="1">
    <source>
        <dbReference type="Pfam" id="PF13280"/>
    </source>
</evidence>
<reference evidence="3 4" key="1">
    <citation type="submission" date="2018-03" db="EMBL/GenBank/DDBJ databases">
        <title>Genomic Encyclopedia of Archaeal and Bacterial Type Strains, Phase II (KMG-II): from individual species to whole genera.</title>
        <authorList>
            <person name="Goeker M."/>
        </authorList>
    </citation>
    <scope>NUCLEOTIDE SEQUENCE [LARGE SCALE GENOMIC DNA]</scope>
    <source>
        <strain evidence="3 4">DSM 28229</strain>
    </source>
</reference>
<comment type="caution">
    <text evidence="3">The sequence shown here is derived from an EMBL/GenBank/DDBJ whole genome shotgun (WGS) entry which is preliminary data.</text>
</comment>
<accession>A0A315Z907</accession>
<dbReference type="PANTHER" id="PTHR34580:SF9">
    <property type="entry name" value="SLL5097 PROTEIN"/>
    <property type="match status" value="1"/>
</dbReference>
<keyword evidence="4" id="KW-1185">Reference proteome</keyword>
<dbReference type="Pfam" id="PF25583">
    <property type="entry name" value="WCX"/>
    <property type="match status" value="1"/>
</dbReference>